<evidence type="ECO:0000313" key="2">
    <source>
        <dbReference type="Proteomes" id="UP000472372"/>
    </source>
</evidence>
<dbReference type="AlphaFoldDB" id="A0A6S6WCJ2"/>
<accession>A0A6S6WCJ2</accession>
<organism evidence="1 2">
    <name type="scientific">Pyrenophora teres f. teres</name>
    <dbReference type="NCBI Taxonomy" id="97479"/>
    <lineage>
        <taxon>Eukaryota</taxon>
        <taxon>Fungi</taxon>
        <taxon>Dikarya</taxon>
        <taxon>Ascomycota</taxon>
        <taxon>Pezizomycotina</taxon>
        <taxon>Dothideomycetes</taxon>
        <taxon>Pleosporomycetidae</taxon>
        <taxon>Pleosporales</taxon>
        <taxon>Pleosporineae</taxon>
        <taxon>Pleosporaceae</taxon>
        <taxon>Pyrenophora</taxon>
    </lineage>
</organism>
<sequence length="83" mass="8933">MRVTAFSLIAMLAASVAAAPLNTVEESDKANHKAKPKQSCWVTSNDCNNANEAARVCQAKCSYNGQPYASKATCVQGKCHIWE</sequence>
<gene>
    <name evidence="1" type="ORF">PTTW11_09172</name>
</gene>
<protein>
    <submittedName>
        <fullName evidence="1">Uncharacterized protein</fullName>
    </submittedName>
</protein>
<name>A0A6S6WCJ2_9PLEO</name>
<reference evidence="1" key="1">
    <citation type="submission" date="2021-02" db="EMBL/GenBank/DDBJ databases">
        <authorList>
            <person name="Syme A R."/>
            <person name="Syme A R."/>
            <person name="Moolhuijzen P."/>
        </authorList>
    </citation>
    <scope>NUCLEOTIDE SEQUENCE</scope>
    <source>
        <strain evidence="1">W1-1</strain>
    </source>
</reference>
<dbReference type="Proteomes" id="UP000472372">
    <property type="component" value="Chromosome 8"/>
</dbReference>
<evidence type="ECO:0000313" key="1">
    <source>
        <dbReference type="EMBL" id="CAE7203071.1"/>
    </source>
</evidence>
<proteinExistence type="predicted"/>
<dbReference type="EMBL" id="HG992984">
    <property type="protein sequence ID" value="CAE7203071.1"/>
    <property type="molecule type" value="Genomic_DNA"/>
</dbReference>